<sequence>MLGISSLLALVSASLAIASPALVDRRSFEVKNGVNYTVFEHAATGSKLSFVSNSGICETTPGVNQFSGYLTVGSNMNMFFWFFEARNSPTTAPLALWLNGGPGCSSMIGLFQENGPCTFNNAPGSTPVLNPNSWNNVANMLYVDQPIGTGFSFGTDTVTSTITAAPFVWNLLQAFYAQFPTYENRNFGLFTESYGGHYGPEFASYFESQNAAVSVGTITGVNVPLVALGINNGWFDPTLQYKAYIDYSLSNPYRALITSSEASSYLSSYNQACLPALNTCISSGTNSACSNADNTCFNDIEGPISTADFDVYDLRAPSQDPFPPGTYVTYLQTASVQSAIGAQVKYQECPNAPFLKFQNTGDDARSFLSTLSTVVQSGIQVLIWAGDADWICNTAGVQAVIAKISFAESAAFNAAPLVPYTVNGVQGGTFKTAGKLSFLNVFNAGHEVPAYQPVLALQAFTQTLSQLPLSST</sequence>
<evidence type="ECO:0000256" key="6">
    <source>
        <dbReference type="RuleBase" id="RU361156"/>
    </source>
</evidence>
<dbReference type="Gene3D" id="1.10.287.410">
    <property type="match status" value="1"/>
</dbReference>
<keyword evidence="3 6" id="KW-0645">Protease</keyword>
<dbReference type="EMBL" id="WTXG01000017">
    <property type="protein sequence ID" value="KAI0300717.1"/>
    <property type="molecule type" value="Genomic_DNA"/>
</dbReference>
<evidence type="ECO:0000313" key="7">
    <source>
        <dbReference type="EMBL" id="KAI0300717.1"/>
    </source>
</evidence>
<feature type="chain" id="PRO_5041776420" description="Carboxypeptidase" evidence="6">
    <location>
        <begin position="17"/>
        <end position="472"/>
    </location>
</feature>
<evidence type="ECO:0000256" key="5">
    <source>
        <dbReference type="ARBA" id="ARBA00023180"/>
    </source>
</evidence>
<keyword evidence="5" id="KW-0325">Glycoprotein</keyword>
<evidence type="ECO:0000256" key="2">
    <source>
        <dbReference type="ARBA" id="ARBA00022645"/>
    </source>
</evidence>
<dbReference type="Proteomes" id="UP001203297">
    <property type="component" value="Unassembled WGS sequence"/>
</dbReference>
<proteinExistence type="inferred from homology"/>
<dbReference type="InterPro" id="IPR018202">
    <property type="entry name" value="Ser_caboxypep_ser_AS"/>
</dbReference>
<dbReference type="PROSITE" id="PS00560">
    <property type="entry name" value="CARBOXYPEPT_SER_HIS"/>
    <property type="match status" value="1"/>
</dbReference>
<dbReference type="PANTHER" id="PTHR11802">
    <property type="entry name" value="SERINE PROTEASE FAMILY S10 SERINE CARBOXYPEPTIDASE"/>
    <property type="match status" value="1"/>
</dbReference>
<evidence type="ECO:0000256" key="4">
    <source>
        <dbReference type="ARBA" id="ARBA00022801"/>
    </source>
</evidence>
<organism evidence="7 8">
    <name type="scientific">Multifurca ochricompacta</name>
    <dbReference type="NCBI Taxonomy" id="376703"/>
    <lineage>
        <taxon>Eukaryota</taxon>
        <taxon>Fungi</taxon>
        <taxon>Dikarya</taxon>
        <taxon>Basidiomycota</taxon>
        <taxon>Agaricomycotina</taxon>
        <taxon>Agaricomycetes</taxon>
        <taxon>Russulales</taxon>
        <taxon>Russulaceae</taxon>
        <taxon>Multifurca</taxon>
    </lineage>
</organism>
<dbReference type="GO" id="GO:0006508">
    <property type="term" value="P:proteolysis"/>
    <property type="evidence" value="ECO:0007669"/>
    <property type="project" value="UniProtKB-KW"/>
</dbReference>
<keyword evidence="2 6" id="KW-0121">Carboxypeptidase</keyword>
<dbReference type="InterPro" id="IPR001563">
    <property type="entry name" value="Peptidase_S10"/>
</dbReference>
<evidence type="ECO:0000256" key="1">
    <source>
        <dbReference type="ARBA" id="ARBA00009431"/>
    </source>
</evidence>
<keyword evidence="4 6" id="KW-0378">Hydrolase</keyword>
<dbReference type="SUPFAM" id="SSF53474">
    <property type="entry name" value="alpha/beta-Hydrolases"/>
    <property type="match status" value="1"/>
</dbReference>
<dbReference type="InterPro" id="IPR033124">
    <property type="entry name" value="Ser_caboxypep_his_AS"/>
</dbReference>
<dbReference type="EC" id="3.4.16.-" evidence="6"/>
<name>A0AAD4QM75_9AGAM</name>
<feature type="signal peptide" evidence="6">
    <location>
        <begin position="1"/>
        <end position="16"/>
    </location>
</feature>
<dbReference type="Gene3D" id="3.40.50.1820">
    <property type="entry name" value="alpha/beta hydrolase"/>
    <property type="match status" value="1"/>
</dbReference>
<protein>
    <recommendedName>
        <fullName evidence="6">Carboxypeptidase</fullName>
        <ecNumber evidence="6">3.4.16.-</ecNumber>
    </recommendedName>
</protein>
<dbReference type="AlphaFoldDB" id="A0AAD4QM75"/>
<evidence type="ECO:0000313" key="8">
    <source>
        <dbReference type="Proteomes" id="UP001203297"/>
    </source>
</evidence>
<dbReference type="PRINTS" id="PR00724">
    <property type="entry name" value="CRBOXYPTASEC"/>
</dbReference>
<evidence type="ECO:0000256" key="3">
    <source>
        <dbReference type="ARBA" id="ARBA00022670"/>
    </source>
</evidence>
<dbReference type="Pfam" id="PF00450">
    <property type="entry name" value="Peptidase_S10"/>
    <property type="match status" value="1"/>
</dbReference>
<reference evidence="7" key="1">
    <citation type="journal article" date="2022" name="New Phytol.">
        <title>Evolutionary transition to the ectomycorrhizal habit in the genomes of a hyperdiverse lineage of mushroom-forming fungi.</title>
        <authorList>
            <person name="Looney B."/>
            <person name="Miyauchi S."/>
            <person name="Morin E."/>
            <person name="Drula E."/>
            <person name="Courty P.E."/>
            <person name="Kohler A."/>
            <person name="Kuo A."/>
            <person name="LaButti K."/>
            <person name="Pangilinan J."/>
            <person name="Lipzen A."/>
            <person name="Riley R."/>
            <person name="Andreopoulos W."/>
            <person name="He G."/>
            <person name="Johnson J."/>
            <person name="Nolan M."/>
            <person name="Tritt A."/>
            <person name="Barry K.W."/>
            <person name="Grigoriev I.V."/>
            <person name="Nagy L.G."/>
            <person name="Hibbett D."/>
            <person name="Henrissat B."/>
            <person name="Matheny P.B."/>
            <person name="Labbe J."/>
            <person name="Martin F.M."/>
        </authorList>
    </citation>
    <scope>NUCLEOTIDE SEQUENCE</scope>
    <source>
        <strain evidence="7">BPL690</strain>
    </source>
</reference>
<dbReference type="PROSITE" id="PS00131">
    <property type="entry name" value="CARBOXYPEPT_SER_SER"/>
    <property type="match status" value="1"/>
</dbReference>
<accession>A0AAD4QM75</accession>
<comment type="caution">
    <text evidence="7">The sequence shown here is derived from an EMBL/GenBank/DDBJ whole genome shotgun (WGS) entry which is preliminary data.</text>
</comment>
<keyword evidence="8" id="KW-1185">Reference proteome</keyword>
<dbReference type="PANTHER" id="PTHR11802:SF453">
    <property type="entry name" value="S1, PUTATIVE-RELATED"/>
    <property type="match status" value="1"/>
</dbReference>
<gene>
    <name evidence="7" type="ORF">B0F90DRAFT_1629334</name>
</gene>
<dbReference type="InterPro" id="IPR029058">
    <property type="entry name" value="AB_hydrolase_fold"/>
</dbReference>
<dbReference type="GO" id="GO:0004185">
    <property type="term" value="F:serine-type carboxypeptidase activity"/>
    <property type="evidence" value="ECO:0007669"/>
    <property type="project" value="UniProtKB-UniRule"/>
</dbReference>
<dbReference type="GO" id="GO:0000324">
    <property type="term" value="C:fungal-type vacuole"/>
    <property type="evidence" value="ECO:0007669"/>
    <property type="project" value="TreeGrafter"/>
</dbReference>
<comment type="similarity">
    <text evidence="1 6">Belongs to the peptidase S10 family.</text>
</comment>
<keyword evidence="6" id="KW-0732">Signal</keyword>